<dbReference type="InterPro" id="IPR013449">
    <property type="entry name" value="Rhamnulokinase"/>
</dbReference>
<dbReference type="InterPro" id="IPR018485">
    <property type="entry name" value="FGGY_C"/>
</dbReference>
<protein>
    <submittedName>
        <fullName evidence="9">Rhamnulokinase</fullName>
    </submittedName>
</protein>
<comment type="caution">
    <text evidence="9">The sequence shown here is derived from an EMBL/GenBank/DDBJ whole genome shotgun (WGS) entry which is preliminary data.</text>
</comment>
<feature type="domain" description="Carbohydrate kinase FGGY N-terminal" evidence="7">
    <location>
        <begin position="8"/>
        <end position="248"/>
    </location>
</feature>
<feature type="domain" description="Carbohydrate kinase FGGY C-terminal" evidence="8">
    <location>
        <begin position="263"/>
        <end position="456"/>
    </location>
</feature>
<dbReference type="Gene3D" id="3.30.420.40">
    <property type="match status" value="2"/>
</dbReference>
<sequence>MKAHICCIGADFGASGGKMSVGTFTGERVVIEEIHRFENRPVFLHETFYWDFLRLFYELKCGISKAAAQYAGGIRSIGIDTWGVDFGLLDTHGELLSNPVSYRDKRTQGILEEVSAILSDQEIFMHSGECTMEINTIYQLYALRKTRSDSLNQADKLLMMPDLFTYFLTGEPLSEFSEAVTTQLLDQTSTRWSTYLLSKLGLPEHIFPDIIFPGTRIGTTISHLNQELGIPALDVVAVGSHDAASAIAGLPISRTNIKKPWAFIIIGTWSVIGVEVHNAPIITDETYKLGFSNEGNVRNRFALQKIISGLWLLQECRHAWMKREGRTITWDEISESASEAEGFTNIIDVDDPIFTSKSLDMLETIAQYYKRTGQPLHLEPGAVARTIYEGLVFKFKQGALDIETITGQSPEIVYLTGGGANNARLCQWIADALNVVAVTGTPETTAAGNILLQLQAAGEIGDVDEGREMLSNSYHLTYLTPQQNEATIWNQAFERYIHFLDHQ</sequence>
<evidence type="ECO:0000313" key="9">
    <source>
        <dbReference type="EMBL" id="MBD3324926.1"/>
    </source>
</evidence>
<dbReference type="Pfam" id="PF02782">
    <property type="entry name" value="FGGY_C"/>
    <property type="match status" value="1"/>
</dbReference>
<dbReference type="PANTHER" id="PTHR43095">
    <property type="entry name" value="SUGAR KINASE"/>
    <property type="match status" value="1"/>
</dbReference>
<evidence type="ECO:0000256" key="6">
    <source>
        <dbReference type="ARBA" id="ARBA00023308"/>
    </source>
</evidence>
<evidence type="ECO:0000256" key="2">
    <source>
        <dbReference type="ARBA" id="ARBA00022679"/>
    </source>
</evidence>
<proteinExistence type="inferred from homology"/>
<dbReference type="GO" id="GO:0005524">
    <property type="term" value="F:ATP binding"/>
    <property type="evidence" value="ECO:0007669"/>
    <property type="project" value="UniProtKB-KW"/>
</dbReference>
<gene>
    <name evidence="9" type="ORF">GF339_10100</name>
</gene>
<dbReference type="PANTHER" id="PTHR43095:SF5">
    <property type="entry name" value="XYLULOSE KINASE"/>
    <property type="match status" value="1"/>
</dbReference>
<evidence type="ECO:0000256" key="1">
    <source>
        <dbReference type="ARBA" id="ARBA00009156"/>
    </source>
</evidence>
<evidence type="ECO:0000259" key="7">
    <source>
        <dbReference type="Pfam" id="PF00370"/>
    </source>
</evidence>
<dbReference type="SUPFAM" id="SSF53067">
    <property type="entry name" value="Actin-like ATPase domain"/>
    <property type="match status" value="2"/>
</dbReference>
<dbReference type="InterPro" id="IPR043129">
    <property type="entry name" value="ATPase_NBD"/>
</dbReference>
<reference evidence="9" key="1">
    <citation type="submission" date="2019-11" db="EMBL/GenBank/DDBJ databases">
        <title>Microbial mats filling the niche in hypersaline microbial mats.</title>
        <authorList>
            <person name="Wong H.L."/>
            <person name="Macleod F.I."/>
            <person name="White R.A. III"/>
            <person name="Burns B.P."/>
        </authorList>
    </citation>
    <scope>NUCLEOTIDE SEQUENCE</scope>
    <source>
        <strain evidence="9">Rbin_158</strain>
    </source>
</reference>
<keyword evidence="3" id="KW-0547">Nucleotide-binding</keyword>
<dbReference type="AlphaFoldDB" id="A0A9D5JWD2"/>
<evidence type="ECO:0000256" key="3">
    <source>
        <dbReference type="ARBA" id="ARBA00022741"/>
    </source>
</evidence>
<dbReference type="GO" id="GO:0008993">
    <property type="term" value="F:rhamnulokinase activity"/>
    <property type="evidence" value="ECO:0007669"/>
    <property type="project" value="InterPro"/>
</dbReference>
<keyword evidence="4" id="KW-0418">Kinase</keyword>
<evidence type="ECO:0000256" key="5">
    <source>
        <dbReference type="ARBA" id="ARBA00022840"/>
    </source>
</evidence>
<comment type="similarity">
    <text evidence="1">Belongs to the FGGY kinase family.</text>
</comment>
<dbReference type="InterPro" id="IPR050406">
    <property type="entry name" value="FGGY_Carb_Kinase"/>
</dbReference>
<evidence type="ECO:0000256" key="4">
    <source>
        <dbReference type="ARBA" id="ARBA00022777"/>
    </source>
</evidence>
<dbReference type="CDD" id="cd07771">
    <property type="entry name" value="ASKHA_NBD_FGGY_RhaB-like"/>
    <property type="match status" value="1"/>
</dbReference>
<dbReference type="GO" id="GO:0019301">
    <property type="term" value="P:rhamnose catabolic process"/>
    <property type="evidence" value="ECO:0007669"/>
    <property type="project" value="InterPro"/>
</dbReference>
<evidence type="ECO:0000313" key="10">
    <source>
        <dbReference type="Proteomes" id="UP000649604"/>
    </source>
</evidence>
<dbReference type="Pfam" id="PF00370">
    <property type="entry name" value="FGGY_N"/>
    <property type="match status" value="1"/>
</dbReference>
<keyword evidence="6" id="KW-0684">Rhamnose metabolism</keyword>
<keyword evidence="2" id="KW-0808">Transferase</keyword>
<keyword evidence="5" id="KW-0067">ATP-binding</keyword>
<dbReference type="InterPro" id="IPR018484">
    <property type="entry name" value="FGGY_N"/>
</dbReference>
<evidence type="ECO:0000259" key="8">
    <source>
        <dbReference type="Pfam" id="PF02782"/>
    </source>
</evidence>
<organism evidence="9 10">
    <name type="scientific">candidate division KSB3 bacterium</name>
    <dbReference type="NCBI Taxonomy" id="2044937"/>
    <lineage>
        <taxon>Bacteria</taxon>
        <taxon>candidate division KSB3</taxon>
    </lineage>
</organism>
<dbReference type="EMBL" id="WJJP01000320">
    <property type="protein sequence ID" value="MBD3324926.1"/>
    <property type="molecule type" value="Genomic_DNA"/>
</dbReference>
<name>A0A9D5JWD2_9BACT</name>
<dbReference type="Proteomes" id="UP000649604">
    <property type="component" value="Unassembled WGS sequence"/>
</dbReference>
<accession>A0A9D5JWD2</accession>